<dbReference type="InterPro" id="IPR003593">
    <property type="entry name" value="AAA+_ATPase"/>
</dbReference>
<evidence type="ECO:0000256" key="2">
    <source>
        <dbReference type="ARBA" id="ARBA00022741"/>
    </source>
</evidence>
<dbReference type="AlphaFoldDB" id="A0A2N5NJ16"/>
<dbReference type="InterPro" id="IPR051782">
    <property type="entry name" value="ABC_Transporter_VariousFunc"/>
</dbReference>
<proteinExistence type="predicted"/>
<dbReference type="SUPFAM" id="SSF52540">
    <property type="entry name" value="P-loop containing nucleoside triphosphate hydrolases"/>
    <property type="match status" value="1"/>
</dbReference>
<evidence type="ECO:0000259" key="4">
    <source>
        <dbReference type="PROSITE" id="PS50893"/>
    </source>
</evidence>
<reference evidence="6 7" key="1">
    <citation type="journal article" date="2017" name="Genome Med.">
        <title>A novel Ruminococcus gnavus clade enriched in inflammatory bowel disease patients.</title>
        <authorList>
            <person name="Hall A.B."/>
            <person name="Yassour M."/>
            <person name="Sauk J."/>
            <person name="Garner A."/>
            <person name="Jiang X."/>
            <person name="Arthur T."/>
            <person name="Lagoudas G.K."/>
            <person name="Vatanen T."/>
            <person name="Fornelos N."/>
            <person name="Wilson R."/>
            <person name="Bertha M."/>
            <person name="Cohen M."/>
            <person name="Garber J."/>
            <person name="Khalili H."/>
            <person name="Gevers D."/>
            <person name="Ananthakrishnan A.N."/>
            <person name="Kugathasan S."/>
            <person name="Lander E.S."/>
            <person name="Blainey P."/>
            <person name="Vlamakis H."/>
            <person name="Xavier R.J."/>
            <person name="Huttenhower C."/>
        </authorList>
    </citation>
    <scope>NUCLEOTIDE SEQUENCE [LARGE SCALE GENOMIC DNA]</scope>
    <source>
        <strain evidence="6 7">RJX1118</strain>
    </source>
</reference>
<dbReference type="PROSITE" id="PS50893">
    <property type="entry name" value="ABC_TRANSPORTER_2"/>
    <property type="match status" value="1"/>
</dbReference>
<organism evidence="6 7">
    <name type="scientific">Mediterraneibacter gnavus</name>
    <name type="common">Ruminococcus gnavus</name>
    <dbReference type="NCBI Taxonomy" id="33038"/>
    <lineage>
        <taxon>Bacteria</taxon>
        <taxon>Bacillati</taxon>
        <taxon>Bacillota</taxon>
        <taxon>Clostridia</taxon>
        <taxon>Lachnospirales</taxon>
        <taxon>Lachnospiraceae</taxon>
        <taxon>Mediterraneibacter</taxon>
    </lineage>
</organism>
<dbReference type="PANTHER" id="PTHR42939:SF1">
    <property type="entry name" value="ABC TRANSPORTER ATP-BINDING PROTEIN ALBC-RELATED"/>
    <property type="match status" value="1"/>
</dbReference>
<dbReference type="EMBL" id="JAPZED010000008">
    <property type="protein sequence ID" value="MCZ7694260.1"/>
    <property type="molecule type" value="Genomic_DNA"/>
</dbReference>
<dbReference type="PANTHER" id="PTHR42939">
    <property type="entry name" value="ABC TRANSPORTER ATP-BINDING PROTEIN ALBC-RELATED"/>
    <property type="match status" value="1"/>
</dbReference>
<dbReference type="GO" id="GO:0016887">
    <property type="term" value="F:ATP hydrolysis activity"/>
    <property type="evidence" value="ECO:0007669"/>
    <property type="project" value="InterPro"/>
</dbReference>
<sequence>MILECRDLSKSFYTKKALNEVSLKLEGGKIYGLLGENGSGKTTWMKIISGLTKPTSGEVLFKEHPWFYGDKAEIAYMSTEPFFYSFLDVNGVGQYYKDFFPDFDEKKFHEMVRRMSLEGKMKVKELSTGMTAKLKVIATLSRKAELYLLDEPFNGIDYKAKEEILGMILESANEKNTFVISTHMIDEIESFIDEAIFIKDGEVVRRMSVEEERMQSGKSVADIYLEIM</sequence>
<dbReference type="InterPro" id="IPR027417">
    <property type="entry name" value="P-loop_NTPase"/>
</dbReference>
<evidence type="ECO:0000256" key="3">
    <source>
        <dbReference type="ARBA" id="ARBA00022840"/>
    </source>
</evidence>
<dbReference type="EMBL" id="NIHM01000007">
    <property type="protein sequence ID" value="PLT55848.1"/>
    <property type="molecule type" value="Genomic_DNA"/>
</dbReference>
<reference evidence="5" key="2">
    <citation type="submission" date="2022-12" db="EMBL/GenBank/DDBJ databases">
        <title>Genome of R. gnavus strain RSHDN_123.</title>
        <authorList>
            <person name="Abdugheni R."/>
        </authorList>
    </citation>
    <scope>NUCLEOTIDE SEQUENCE</scope>
    <source>
        <strain evidence="5">RSHDN_123</strain>
    </source>
</reference>
<name>A0A2N5NJ16_MEDGN</name>
<feature type="domain" description="ABC transporter" evidence="4">
    <location>
        <begin position="3"/>
        <end position="225"/>
    </location>
</feature>
<dbReference type="Gene3D" id="3.40.50.300">
    <property type="entry name" value="P-loop containing nucleotide triphosphate hydrolases"/>
    <property type="match status" value="1"/>
</dbReference>
<dbReference type="CDD" id="cd03230">
    <property type="entry name" value="ABC_DR_subfamily_A"/>
    <property type="match status" value="1"/>
</dbReference>
<evidence type="ECO:0000313" key="5">
    <source>
        <dbReference type="EMBL" id="MCZ7694260.1"/>
    </source>
</evidence>
<dbReference type="Proteomes" id="UP000234849">
    <property type="component" value="Unassembled WGS sequence"/>
</dbReference>
<comment type="caution">
    <text evidence="6">The sequence shown here is derived from an EMBL/GenBank/DDBJ whole genome shotgun (WGS) entry which is preliminary data.</text>
</comment>
<keyword evidence="1" id="KW-0813">Transport</keyword>
<evidence type="ECO:0000313" key="7">
    <source>
        <dbReference type="Proteomes" id="UP000234849"/>
    </source>
</evidence>
<evidence type="ECO:0000256" key="1">
    <source>
        <dbReference type="ARBA" id="ARBA00022448"/>
    </source>
</evidence>
<keyword evidence="3 6" id="KW-0067">ATP-binding</keyword>
<accession>A0A2N5NJ16</accession>
<dbReference type="Pfam" id="PF00005">
    <property type="entry name" value="ABC_tran"/>
    <property type="match status" value="1"/>
</dbReference>
<dbReference type="Proteomes" id="UP001148455">
    <property type="component" value="Unassembled WGS sequence"/>
</dbReference>
<dbReference type="RefSeq" id="WP_101879487.1">
    <property type="nucleotide sequence ID" value="NZ_JAAIMS010000025.1"/>
</dbReference>
<gene>
    <name evidence="6" type="ORF">CDL18_06615</name>
    <name evidence="5" type="ORF">O8D18_09440</name>
</gene>
<evidence type="ECO:0000313" key="6">
    <source>
        <dbReference type="EMBL" id="PLT55848.1"/>
    </source>
</evidence>
<keyword evidence="2" id="KW-0547">Nucleotide-binding</keyword>
<dbReference type="SMART" id="SM00382">
    <property type="entry name" value="AAA"/>
    <property type="match status" value="1"/>
</dbReference>
<protein>
    <submittedName>
        <fullName evidence="6">ABC transporter ATP-binding protein</fullName>
    </submittedName>
</protein>
<dbReference type="InterPro" id="IPR003439">
    <property type="entry name" value="ABC_transporter-like_ATP-bd"/>
</dbReference>
<dbReference type="GO" id="GO:0005524">
    <property type="term" value="F:ATP binding"/>
    <property type="evidence" value="ECO:0007669"/>
    <property type="project" value="UniProtKB-KW"/>
</dbReference>